<name>A0A8X6HD32_TRICU</name>
<evidence type="ECO:0000313" key="2">
    <source>
        <dbReference type="EMBL" id="GFR21163.1"/>
    </source>
</evidence>
<dbReference type="OrthoDB" id="10435470at2759"/>
<proteinExistence type="predicted"/>
<dbReference type="AlphaFoldDB" id="A0A8X6HD32"/>
<reference evidence="2" key="1">
    <citation type="submission" date="2020-07" db="EMBL/GenBank/DDBJ databases">
        <title>Multicomponent nature underlies the extraordinary mechanical properties of spider dragline silk.</title>
        <authorList>
            <person name="Kono N."/>
            <person name="Nakamura H."/>
            <person name="Mori M."/>
            <person name="Yoshida Y."/>
            <person name="Ohtoshi R."/>
            <person name="Malay A.D."/>
            <person name="Moran D.A.P."/>
            <person name="Tomita M."/>
            <person name="Numata K."/>
            <person name="Arakawa K."/>
        </authorList>
    </citation>
    <scope>NUCLEOTIDE SEQUENCE</scope>
</reference>
<evidence type="ECO:0000313" key="3">
    <source>
        <dbReference type="Proteomes" id="UP000887116"/>
    </source>
</evidence>
<dbReference type="Proteomes" id="UP000887116">
    <property type="component" value="Unassembled WGS sequence"/>
</dbReference>
<organism evidence="2 3">
    <name type="scientific">Trichonephila clavata</name>
    <name type="common">Joro spider</name>
    <name type="synonym">Nephila clavata</name>
    <dbReference type="NCBI Taxonomy" id="2740835"/>
    <lineage>
        <taxon>Eukaryota</taxon>
        <taxon>Metazoa</taxon>
        <taxon>Ecdysozoa</taxon>
        <taxon>Arthropoda</taxon>
        <taxon>Chelicerata</taxon>
        <taxon>Arachnida</taxon>
        <taxon>Araneae</taxon>
        <taxon>Araneomorphae</taxon>
        <taxon>Entelegynae</taxon>
        <taxon>Araneoidea</taxon>
        <taxon>Nephilidae</taxon>
        <taxon>Trichonephila</taxon>
    </lineage>
</organism>
<sequence length="76" mass="8509">MLNYSEMISRTNLSKVLKNGHIRSSYRVDCMADSLLKAPSFPSVMVAVQLRTPANPREIPMSDADPHPTKHARKNS</sequence>
<accession>A0A8X6HD32</accession>
<gene>
    <name evidence="2" type="ORF">TNCT_250831</name>
</gene>
<feature type="region of interest" description="Disordered" evidence="1">
    <location>
        <begin position="53"/>
        <end position="76"/>
    </location>
</feature>
<comment type="caution">
    <text evidence="2">The sequence shown here is derived from an EMBL/GenBank/DDBJ whole genome shotgun (WGS) entry which is preliminary data.</text>
</comment>
<dbReference type="EMBL" id="BMAO01008135">
    <property type="protein sequence ID" value="GFR21163.1"/>
    <property type="molecule type" value="Genomic_DNA"/>
</dbReference>
<evidence type="ECO:0000256" key="1">
    <source>
        <dbReference type="SAM" id="MobiDB-lite"/>
    </source>
</evidence>
<protein>
    <submittedName>
        <fullName evidence="2">Uncharacterized protein</fullName>
    </submittedName>
</protein>
<keyword evidence="3" id="KW-1185">Reference proteome</keyword>